<evidence type="ECO:0000256" key="2">
    <source>
        <dbReference type="ARBA" id="ARBA00022679"/>
    </source>
</evidence>
<gene>
    <name evidence="4" type="ORF">H2Z84_12160</name>
</gene>
<evidence type="ECO:0000313" key="5">
    <source>
        <dbReference type="Proteomes" id="UP000545606"/>
    </source>
</evidence>
<evidence type="ECO:0000313" key="4">
    <source>
        <dbReference type="EMBL" id="MBA4709128.1"/>
    </source>
</evidence>
<evidence type="ECO:0008006" key="6">
    <source>
        <dbReference type="Google" id="ProtNLM"/>
    </source>
</evidence>
<evidence type="ECO:0000256" key="3">
    <source>
        <dbReference type="ARBA" id="ARBA00022691"/>
    </source>
</evidence>
<dbReference type="GO" id="GO:1904047">
    <property type="term" value="F:S-adenosyl-L-methionine binding"/>
    <property type="evidence" value="ECO:0007669"/>
    <property type="project" value="TreeGrafter"/>
</dbReference>
<dbReference type="GO" id="GO:0032259">
    <property type="term" value="P:methylation"/>
    <property type="evidence" value="ECO:0007669"/>
    <property type="project" value="UniProtKB-KW"/>
</dbReference>
<dbReference type="PANTHER" id="PTHR30481">
    <property type="entry name" value="DNA ADENINE METHYLASE"/>
    <property type="match status" value="1"/>
</dbReference>
<organism evidence="4 5">
    <name type="scientific">Aquitalea aquatica</name>
    <dbReference type="NCBI Taxonomy" id="3044273"/>
    <lineage>
        <taxon>Bacteria</taxon>
        <taxon>Pseudomonadati</taxon>
        <taxon>Pseudomonadota</taxon>
        <taxon>Betaproteobacteria</taxon>
        <taxon>Neisseriales</taxon>
        <taxon>Chromobacteriaceae</taxon>
        <taxon>Aquitalea</taxon>
    </lineage>
</organism>
<dbReference type="SUPFAM" id="SSF53335">
    <property type="entry name" value="S-adenosyl-L-methionine-dependent methyltransferases"/>
    <property type="match status" value="1"/>
</dbReference>
<dbReference type="InterPro" id="IPR029063">
    <property type="entry name" value="SAM-dependent_MTases_sf"/>
</dbReference>
<dbReference type="RefSeq" id="WP_181836208.1">
    <property type="nucleotide sequence ID" value="NZ_JACERN010000031.1"/>
</dbReference>
<dbReference type="AlphaFoldDB" id="A0A838Y5J5"/>
<comment type="caution">
    <text evidence="4">The sequence shown here is derived from an EMBL/GenBank/DDBJ whole genome shotgun (WGS) entry which is preliminary data.</text>
</comment>
<protein>
    <recommendedName>
        <fullName evidence="6">DNA adenine methylase</fullName>
    </recommendedName>
</protein>
<dbReference type="Proteomes" id="UP000545606">
    <property type="component" value="Unassembled WGS sequence"/>
</dbReference>
<keyword evidence="2" id="KW-0808">Transferase</keyword>
<dbReference type="PANTHER" id="PTHR30481:SF4">
    <property type="entry name" value="SITE-SPECIFIC DNA-METHYLTRANSFERASE (ADENINE-SPECIFIC)"/>
    <property type="match status" value="1"/>
</dbReference>
<keyword evidence="1" id="KW-0489">Methyltransferase</keyword>
<proteinExistence type="predicted"/>
<dbReference type="GO" id="GO:0043565">
    <property type="term" value="F:sequence-specific DNA binding"/>
    <property type="evidence" value="ECO:0007669"/>
    <property type="project" value="TreeGrafter"/>
</dbReference>
<evidence type="ECO:0000256" key="1">
    <source>
        <dbReference type="ARBA" id="ARBA00022603"/>
    </source>
</evidence>
<dbReference type="EMBL" id="JACERN010000031">
    <property type="protein sequence ID" value="MBA4709128.1"/>
    <property type="molecule type" value="Genomic_DNA"/>
</dbReference>
<keyword evidence="5" id="KW-1185">Reference proteome</keyword>
<dbReference type="GO" id="GO:0009007">
    <property type="term" value="F:site-specific DNA-methyltransferase (adenine-specific) activity"/>
    <property type="evidence" value="ECO:0007669"/>
    <property type="project" value="UniProtKB-EC"/>
</dbReference>
<dbReference type="InterPro" id="IPR012327">
    <property type="entry name" value="MeTrfase_D12"/>
</dbReference>
<accession>A0A838Y5J5</accession>
<sequence>MKLIPVDVIRALNSLQPDGLQRASCAIALSIALALSPNGEPPEWCQVIPAGTFTGRDGRGPWQTAWTRLTSCCIHGISISDAMDAAGKLSAALNAIKTRQDVSNSTQTAMNSLRQATGAAADADLEAMTNSIMTGFVPKAEYERVANSLQQLQAGTDCRWQAVPPRMNLLRIEEELSAAHLRLARTYVEHLDWKSYMKKYDRPHTLFYADPPYWQTEGYGMPFPFEEYQALAEVMCSCKGKVILSINDHPDIRDVFAGFRMEQVAIQYSVNQNKGKASSELVICSW</sequence>
<dbReference type="GO" id="GO:0006298">
    <property type="term" value="P:mismatch repair"/>
    <property type="evidence" value="ECO:0007669"/>
    <property type="project" value="TreeGrafter"/>
</dbReference>
<dbReference type="GO" id="GO:0009307">
    <property type="term" value="P:DNA restriction-modification system"/>
    <property type="evidence" value="ECO:0007669"/>
    <property type="project" value="InterPro"/>
</dbReference>
<dbReference type="Gene3D" id="3.40.50.150">
    <property type="entry name" value="Vaccinia Virus protein VP39"/>
    <property type="match status" value="1"/>
</dbReference>
<reference evidence="4 5" key="1">
    <citation type="submission" date="2020-07" db="EMBL/GenBank/DDBJ databases">
        <title>Draft genome sequence of violacein-producing bacteria and related species.</title>
        <authorList>
            <person name="Wilson H.S."/>
            <person name="De Leon M.E."/>
        </authorList>
    </citation>
    <scope>NUCLEOTIDE SEQUENCE [LARGE SCALE GENOMIC DNA]</scope>
    <source>
        <strain evidence="4 5">HSC-21Su07</strain>
    </source>
</reference>
<name>A0A838Y5J5_9NEIS</name>
<keyword evidence="3" id="KW-0949">S-adenosyl-L-methionine</keyword>